<protein>
    <submittedName>
        <fullName evidence="1">Uncharacterized protein</fullName>
    </submittedName>
</protein>
<accession>A0ACC1BF93</accession>
<evidence type="ECO:0000313" key="2">
    <source>
        <dbReference type="Proteomes" id="UP001164250"/>
    </source>
</evidence>
<gene>
    <name evidence="1" type="ORF">Patl1_28339</name>
</gene>
<proteinExistence type="predicted"/>
<keyword evidence="2" id="KW-1185">Reference proteome</keyword>
<sequence length="210" mass="23749">MATEIMVQVALLILSLLIIYYIYHFSKQNLPKLPTQTRTTFQIDRHLAEATRLLNRAKSTPDKSKSQTAAKHALTEAQMAISLNPRDPKPHILKANILEFMGHQSSALTSLDSALRQPRVKALAARERGELLVKRAELKLSVNKRRRVDSAVEDLKEAVKLSEGGCDYKIYYLLSECYEFKGLREEAKKWAIKEALKVGPRAGPVRIRPS</sequence>
<evidence type="ECO:0000313" key="1">
    <source>
        <dbReference type="EMBL" id="KAJ0097634.1"/>
    </source>
</evidence>
<dbReference type="Proteomes" id="UP001164250">
    <property type="component" value="Chromosome 5"/>
</dbReference>
<dbReference type="EMBL" id="CM047901">
    <property type="protein sequence ID" value="KAJ0097634.1"/>
    <property type="molecule type" value="Genomic_DNA"/>
</dbReference>
<name>A0ACC1BF93_9ROSI</name>
<organism evidence="1 2">
    <name type="scientific">Pistacia atlantica</name>
    <dbReference type="NCBI Taxonomy" id="434234"/>
    <lineage>
        <taxon>Eukaryota</taxon>
        <taxon>Viridiplantae</taxon>
        <taxon>Streptophyta</taxon>
        <taxon>Embryophyta</taxon>
        <taxon>Tracheophyta</taxon>
        <taxon>Spermatophyta</taxon>
        <taxon>Magnoliopsida</taxon>
        <taxon>eudicotyledons</taxon>
        <taxon>Gunneridae</taxon>
        <taxon>Pentapetalae</taxon>
        <taxon>rosids</taxon>
        <taxon>malvids</taxon>
        <taxon>Sapindales</taxon>
        <taxon>Anacardiaceae</taxon>
        <taxon>Pistacia</taxon>
    </lineage>
</organism>
<reference evidence="2" key="1">
    <citation type="journal article" date="2023" name="G3 (Bethesda)">
        <title>Genome assembly and association tests identify interacting loci associated with vigor, precocity, and sex in interspecific pistachio rootstocks.</title>
        <authorList>
            <person name="Palmer W."/>
            <person name="Jacygrad E."/>
            <person name="Sagayaradj S."/>
            <person name="Cavanaugh K."/>
            <person name="Han R."/>
            <person name="Bertier L."/>
            <person name="Beede B."/>
            <person name="Kafkas S."/>
            <person name="Golino D."/>
            <person name="Preece J."/>
            <person name="Michelmore R."/>
        </authorList>
    </citation>
    <scope>NUCLEOTIDE SEQUENCE [LARGE SCALE GENOMIC DNA]</scope>
</reference>
<comment type="caution">
    <text evidence="1">The sequence shown here is derived from an EMBL/GenBank/DDBJ whole genome shotgun (WGS) entry which is preliminary data.</text>
</comment>